<dbReference type="PANTHER" id="PTHR11727:SF7">
    <property type="entry name" value="DIMETHYLADENOSINE TRANSFERASE-RELATED"/>
    <property type="match status" value="1"/>
</dbReference>
<evidence type="ECO:0000259" key="8">
    <source>
        <dbReference type="SMART" id="SM00650"/>
    </source>
</evidence>
<dbReference type="OrthoDB" id="9814755at2"/>
<keyword evidence="1" id="KW-0963">Cytoplasm</keyword>
<feature type="binding site" evidence="7">
    <location>
        <position position="38"/>
    </location>
    <ligand>
        <name>S-adenosyl-L-methionine</name>
        <dbReference type="ChEBI" id="CHEBI:59789"/>
    </ligand>
</feature>
<dbReference type="InterPro" id="IPR023165">
    <property type="entry name" value="rRNA_Ade_diMease-like_C"/>
</dbReference>
<accession>E8ZK79</accession>
<dbReference type="InterPro" id="IPR011530">
    <property type="entry name" value="rRNA_adenine_dimethylase"/>
</dbReference>
<keyword evidence="4 7" id="KW-0808">Transferase</keyword>
<evidence type="ECO:0000256" key="7">
    <source>
        <dbReference type="PROSITE-ProRule" id="PRU01026"/>
    </source>
</evidence>
<dbReference type="InterPro" id="IPR020598">
    <property type="entry name" value="rRNA_Ade_methylase_Trfase_N"/>
</dbReference>
<comment type="similarity">
    <text evidence="7">Belongs to the class I-like SAM-binding methyltransferase superfamily. rRNA adenine N(6)-methyltransferase family.</text>
</comment>
<dbReference type="Gene3D" id="3.40.50.150">
    <property type="entry name" value="Vaccinia Virus protein VP39"/>
    <property type="match status" value="1"/>
</dbReference>
<evidence type="ECO:0000256" key="1">
    <source>
        <dbReference type="ARBA" id="ARBA00022490"/>
    </source>
</evidence>
<evidence type="ECO:0000313" key="9">
    <source>
        <dbReference type="EMBL" id="CBY93550.1"/>
    </source>
</evidence>
<dbReference type="PROSITE" id="PS01131">
    <property type="entry name" value="RRNA_A_DIMETH"/>
    <property type="match status" value="1"/>
</dbReference>
<dbReference type="AlphaFoldDB" id="E8ZK79"/>
<feature type="binding site" evidence="7">
    <location>
        <position position="59"/>
    </location>
    <ligand>
        <name>S-adenosyl-L-methionine</name>
        <dbReference type="ChEBI" id="CHEBI:59789"/>
    </ligand>
</feature>
<evidence type="ECO:0000256" key="5">
    <source>
        <dbReference type="ARBA" id="ARBA00022691"/>
    </source>
</evidence>
<feature type="binding site" evidence="7">
    <location>
        <position position="13"/>
    </location>
    <ligand>
        <name>S-adenosyl-L-methionine</name>
        <dbReference type="ChEBI" id="CHEBI:59789"/>
    </ligand>
</feature>
<feature type="domain" description="Ribosomal RNA adenine methylase transferase N-terminal" evidence="8">
    <location>
        <begin position="18"/>
        <end position="185"/>
    </location>
</feature>
<dbReference type="GO" id="GO:0005829">
    <property type="term" value="C:cytosol"/>
    <property type="evidence" value="ECO:0007669"/>
    <property type="project" value="TreeGrafter"/>
</dbReference>
<keyword evidence="3 7" id="KW-0489">Methyltransferase</keyword>
<name>E8ZK79_MYCHL</name>
<dbReference type="PROSITE" id="PS51689">
    <property type="entry name" value="SAM_RNA_A_N6_MT"/>
    <property type="match status" value="1"/>
</dbReference>
<reference evidence="9 10" key="1">
    <citation type="journal article" date="2011" name="J. Bacteriol.">
        <title>Complete genome sequence of Mycoplasma haemofelis, a hemotropic mycoplasma.</title>
        <authorList>
            <person name="Barker E.N."/>
            <person name="Helps C.R."/>
            <person name="Peters I.R."/>
            <person name="Darby A.C."/>
            <person name="Radford A.D."/>
            <person name="Tasker S."/>
        </authorList>
    </citation>
    <scope>NUCLEOTIDE SEQUENCE [LARGE SCALE GENOMIC DNA]</scope>
    <source>
        <strain evidence="9 10">Langford 1</strain>
    </source>
</reference>
<dbReference type="Gene3D" id="1.10.8.100">
    <property type="entry name" value="Ribosomal RNA adenine dimethylase-like, domain 2"/>
    <property type="match status" value="1"/>
</dbReference>
<keyword evidence="6 7" id="KW-0694">RNA-binding</keyword>
<keyword evidence="5 7" id="KW-0949">S-adenosyl-L-methionine</keyword>
<feature type="binding site" evidence="7">
    <location>
        <position position="101"/>
    </location>
    <ligand>
        <name>S-adenosyl-L-methionine</name>
        <dbReference type="ChEBI" id="CHEBI:59789"/>
    </ligand>
</feature>
<dbReference type="InterPro" id="IPR020596">
    <property type="entry name" value="rRNA_Ade_Mease_Trfase_CS"/>
</dbReference>
<dbReference type="GO" id="GO:0003723">
    <property type="term" value="F:RNA binding"/>
    <property type="evidence" value="ECO:0007669"/>
    <property type="project" value="UniProtKB-UniRule"/>
</dbReference>
<dbReference type="InterPro" id="IPR001737">
    <property type="entry name" value="KsgA/Erm"/>
</dbReference>
<dbReference type="EMBL" id="FR773153">
    <property type="protein sequence ID" value="CBY93550.1"/>
    <property type="molecule type" value="Genomic_DNA"/>
</dbReference>
<dbReference type="HOGENOM" id="CLU_041220_0_0_14"/>
<dbReference type="PANTHER" id="PTHR11727">
    <property type="entry name" value="DIMETHYLADENOSINE TRANSFERASE"/>
    <property type="match status" value="1"/>
</dbReference>
<dbReference type="SMART" id="SM00650">
    <property type="entry name" value="rADc"/>
    <property type="match status" value="1"/>
</dbReference>
<proteinExistence type="inferred from homology"/>
<keyword evidence="10" id="KW-1185">Reference proteome</keyword>
<evidence type="ECO:0000256" key="4">
    <source>
        <dbReference type="ARBA" id="ARBA00022679"/>
    </source>
</evidence>
<sequence>MFRHKKRWGQVFLKNKRIQERIAEYINLLDAKNLLEVGPGEGAITQYINYESRKFSLVEIDSYLVGLLRERYPDINIIFGDFLNLDLENLFSEREGLVFGNIPYYITSPILRKFSESKSFSQAVFMVQKEVFESITSPPKGKNYTSFAVFLQTINDIRKVFYVGKENFVPVPKVDSAVIHLVKKNTKILPYLNEYSLFLKKSFFMPRKKLVNNWKKFLSSEAIEEIFEEHNMDNSVRPDEISSDLYEKIFLSGVGKDYFQDFF</sequence>
<evidence type="ECO:0000256" key="6">
    <source>
        <dbReference type="ARBA" id="ARBA00022884"/>
    </source>
</evidence>
<comment type="caution">
    <text evidence="7">Lacks conserved residue(s) required for the propagation of feature annotation.</text>
</comment>
<evidence type="ECO:0000256" key="3">
    <source>
        <dbReference type="ARBA" id="ARBA00022603"/>
    </source>
</evidence>
<evidence type="ECO:0000313" key="10">
    <source>
        <dbReference type="Proteomes" id="UP000008637"/>
    </source>
</evidence>
<protein>
    <submittedName>
        <fullName evidence="9">rRNA small subunit methyltransferase A</fullName>
        <ecNumber evidence="9">2.1.1.-</ecNumber>
    </submittedName>
</protein>
<organism evidence="9 10">
    <name type="scientific">Mycoplasma haemofelis (strain Langford 1)</name>
    <name type="common">Haemobartonella felis</name>
    <dbReference type="NCBI Taxonomy" id="941640"/>
    <lineage>
        <taxon>Bacteria</taxon>
        <taxon>Bacillati</taxon>
        <taxon>Mycoplasmatota</taxon>
        <taxon>Mollicutes</taxon>
        <taxon>Mycoplasmataceae</taxon>
        <taxon>Mycoplasma</taxon>
    </lineage>
</organism>
<dbReference type="Pfam" id="PF00398">
    <property type="entry name" value="RrnaAD"/>
    <property type="match status" value="1"/>
</dbReference>
<dbReference type="KEGG" id="mha:HF1_15420"/>
<keyword evidence="2" id="KW-0698">rRNA processing</keyword>
<dbReference type="SUPFAM" id="SSF53335">
    <property type="entry name" value="S-adenosyl-L-methionine-dependent methyltransferases"/>
    <property type="match status" value="1"/>
</dbReference>
<dbReference type="Proteomes" id="UP000008637">
    <property type="component" value="Chromosome"/>
</dbReference>
<evidence type="ECO:0000256" key="2">
    <source>
        <dbReference type="ARBA" id="ARBA00022552"/>
    </source>
</evidence>
<feature type="binding site" evidence="7">
    <location>
        <position position="81"/>
    </location>
    <ligand>
        <name>S-adenosyl-L-methionine</name>
        <dbReference type="ChEBI" id="CHEBI:59789"/>
    </ligand>
</feature>
<dbReference type="GO" id="GO:0000179">
    <property type="term" value="F:rRNA (adenine-N6,N6-)-dimethyltransferase activity"/>
    <property type="evidence" value="ECO:0007669"/>
    <property type="project" value="UniProtKB-UniRule"/>
</dbReference>
<dbReference type="EC" id="2.1.1.-" evidence="9"/>
<gene>
    <name evidence="9" type="primary">rsmA</name>
    <name evidence="9" type="ORF">HF1_15420</name>
</gene>
<dbReference type="InterPro" id="IPR029063">
    <property type="entry name" value="SAM-dependent_MTases_sf"/>
</dbReference>
<dbReference type="NCBIfam" id="TIGR00755">
    <property type="entry name" value="ksgA"/>
    <property type="match status" value="1"/>
</dbReference>